<dbReference type="STRING" id="56216.A0A1A6HQP4"/>
<sequence>NVICSFVPQQIGEFKVKQVIEIIGPVADENLRSLSMKPFHYINLEFNSICKAYTKKVGVKINPGISPLISNPTRQFVIKDTENQEDLPPVAAMLRSTRTKLHHHQTDDVSEEDALIAFPNDRAASIRTIFTKMPRHDYTDPDYEYTDLEKLEKKMHRDYYADYIRNLRNARLQKEEQRSFTFRINNIPGGHILVMAVILPVKLELSCNEIVLRPQTFLLKTCFRGTVRLYNHLNRPAQFEWKPVRALKGIAFMIRPAKGIVDPYCSLECEVTWQPGVSSPEKGEFILQVSGGNTLTLKCTAHVGHTRVTFLEPRILFSNSSQGLTTWRKAILHNIGQNHAYFKVCDESLLPTINIVPSEGVIPFGGITILNISCTPTVAEKFDTRAKNVFNFSGTYVGNTEVVPFVIKNRGVTRAKVEFNLKDFPLFAMDFKGNAGEFKNTEVPYMYAIEVEESTSVECGIAFSPVE</sequence>
<dbReference type="AlphaFoldDB" id="A0A1A6HQP4"/>
<dbReference type="Gene3D" id="2.60.40.10">
    <property type="entry name" value="Immunoglobulins"/>
    <property type="match status" value="1"/>
</dbReference>
<protein>
    <recommendedName>
        <fullName evidence="3">MSP domain-containing protein</fullName>
    </recommendedName>
</protein>
<reference evidence="1 2" key="1">
    <citation type="submission" date="2016-06" db="EMBL/GenBank/DDBJ databases">
        <title>The Draft Genome Sequence and Annotation of the Desert Woodrat Neotoma lepida.</title>
        <authorList>
            <person name="Campbell M."/>
            <person name="Oakeson K.F."/>
            <person name="Yandell M."/>
            <person name="Halpert J.R."/>
            <person name="Dearing D."/>
        </authorList>
    </citation>
    <scope>NUCLEOTIDE SEQUENCE [LARGE SCALE GENOMIC DNA]</scope>
    <source>
        <strain evidence="1">417</strain>
        <tissue evidence="1">Liver</tissue>
    </source>
</reference>
<dbReference type="EMBL" id="LZPO01017313">
    <property type="protein sequence ID" value="OBS80778.1"/>
    <property type="molecule type" value="Genomic_DNA"/>
</dbReference>
<evidence type="ECO:0008006" key="3">
    <source>
        <dbReference type="Google" id="ProtNLM"/>
    </source>
</evidence>
<feature type="non-terminal residue" evidence="1">
    <location>
        <position position="1"/>
    </location>
</feature>
<comment type="caution">
    <text evidence="1">The sequence shown here is derived from an EMBL/GenBank/DDBJ whole genome shotgun (WGS) entry which is preliminary data.</text>
</comment>
<gene>
    <name evidence="1" type="ORF">A6R68_21017</name>
</gene>
<dbReference type="Proteomes" id="UP000092124">
    <property type="component" value="Unassembled WGS sequence"/>
</dbReference>
<dbReference type="PANTHER" id="PTHR45912:SF3">
    <property type="entry name" value="CILIA- AND FLAGELLA-ASSOCIATED PROTEIN 47"/>
    <property type="match status" value="1"/>
</dbReference>
<accession>A0A1A6HQP4</accession>
<name>A0A1A6HQP4_NEOLE</name>
<evidence type="ECO:0000313" key="2">
    <source>
        <dbReference type="Proteomes" id="UP000092124"/>
    </source>
</evidence>
<dbReference type="InterPro" id="IPR013783">
    <property type="entry name" value="Ig-like_fold"/>
</dbReference>
<evidence type="ECO:0000313" key="1">
    <source>
        <dbReference type="EMBL" id="OBS80778.1"/>
    </source>
</evidence>
<organism evidence="1 2">
    <name type="scientific">Neotoma lepida</name>
    <name type="common">Desert woodrat</name>
    <dbReference type="NCBI Taxonomy" id="56216"/>
    <lineage>
        <taxon>Eukaryota</taxon>
        <taxon>Metazoa</taxon>
        <taxon>Chordata</taxon>
        <taxon>Craniata</taxon>
        <taxon>Vertebrata</taxon>
        <taxon>Euteleostomi</taxon>
        <taxon>Mammalia</taxon>
        <taxon>Eutheria</taxon>
        <taxon>Euarchontoglires</taxon>
        <taxon>Glires</taxon>
        <taxon>Rodentia</taxon>
        <taxon>Myomorpha</taxon>
        <taxon>Muroidea</taxon>
        <taxon>Cricetidae</taxon>
        <taxon>Neotominae</taxon>
        <taxon>Neotoma</taxon>
    </lineage>
</organism>
<dbReference type="GO" id="GO:0007288">
    <property type="term" value="P:sperm axoneme assembly"/>
    <property type="evidence" value="ECO:0007669"/>
    <property type="project" value="TreeGrafter"/>
</dbReference>
<keyword evidence="2" id="KW-1185">Reference proteome</keyword>
<dbReference type="GO" id="GO:0005929">
    <property type="term" value="C:cilium"/>
    <property type="evidence" value="ECO:0007669"/>
    <property type="project" value="TreeGrafter"/>
</dbReference>
<dbReference type="OrthoDB" id="10060824at2759"/>
<dbReference type="PANTHER" id="PTHR45912">
    <property type="entry name" value="CILIA- AND FLAGELLA-ASSOCIATED PROTEIN 47"/>
    <property type="match status" value="1"/>
</dbReference>
<feature type="non-terminal residue" evidence="1">
    <location>
        <position position="467"/>
    </location>
</feature>
<proteinExistence type="predicted"/>